<dbReference type="RefSeq" id="WP_138187588.1">
    <property type="nucleotide sequence ID" value="NZ_LS992241.1"/>
</dbReference>
<proteinExistence type="predicted"/>
<evidence type="ECO:0000313" key="2">
    <source>
        <dbReference type="Proteomes" id="UP000304148"/>
    </source>
</evidence>
<gene>
    <name evidence="1" type="ORF">PBLR_14146</name>
</gene>
<organism evidence="1 2">
    <name type="scientific">Paenibacillus alvei</name>
    <name type="common">Bacillus alvei</name>
    <dbReference type="NCBI Taxonomy" id="44250"/>
    <lineage>
        <taxon>Bacteria</taxon>
        <taxon>Bacillati</taxon>
        <taxon>Bacillota</taxon>
        <taxon>Bacilli</taxon>
        <taxon>Bacillales</taxon>
        <taxon>Paenibacillaceae</taxon>
        <taxon>Paenibacillus</taxon>
    </lineage>
</organism>
<dbReference type="AlphaFoldDB" id="A0A383RGW3"/>
<accession>A0A383RGW3</accession>
<name>A0A383RGW3_PAEAL</name>
<sequence length="181" mass="20606">MTWDIIRIPWTTYRGAEAAERLPEALLQLKDASTTAEAELASVSIEAIVVVQGALYEVAVPTTICLISMIQNTTDTARPYMLELLVLIASGEPADLELEYGNPRLADACMREVARGTAVYAHLLENGRAAERLHCIDLLGLCAKRDRTVRERVRWMFRRVLQSERDERIREFLSYWLRELV</sequence>
<dbReference type="Proteomes" id="UP000304148">
    <property type="component" value="Chromosome"/>
</dbReference>
<dbReference type="EMBL" id="LS992241">
    <property type="protein sequence ID" value="SYX85724.1"/>
    <property type="molecule type" value="Genomic_DNA"/>
</dbReference>
<protein>
    <submittedName>
        <fullName evidence="1">Uncharacterized protein</fullName>
    </submittedName>
</protein>
<reference evidence="2" key="1">
    <citation type="submission" date="2018-08" db="EMBL/GenBank/DDBJ databases">
        <authorList>
            <person name="Chevrot R."/>
        </authorList>
    </citation>
    <scope>NUCLEOTIDE SEQUENCE [LARGE SCALE GENOMIC DNA]</scope>
</reference>
<evidence type="ECO:0000313" key="1">
    <source>
        <dbReference type="EMBL" id="SYX85724.1"/>
    </source>
</evidence>